<reference evidence="1 2" key="1">
    <citation type="submission" date="2018-11" db="EMBL/GenBank/DDBJ databases">
        <title>Genomic Encyclopedia of Type Strains, Phase IV (KMG-IV): sequencing the most valuable type-strain genomes for metagenomic binning, comparative biology and taxonomic classification.</title>
        <authorList>
            <person name="Goeker M."/>
        </authorList>
    </citation>
    <scope>NUCLEOTIDE SEQUENCE [LARGE SCALE GENOMIC DNA]</scope>
    <source>
        <strain evidence="1 2">DSM 102936</strain>
    </source>
</reference>
<sequence length="84" mass="9977">MIRKQIYIAPHQEALLKRKARALGLAEAELVRQALEKHLCAGESIRPNPDAWEAEKRFIRSRMKLAQGGTRKERHWRREELYDR</sequence>
<organism evidence="1 2">
    <name type="scientific">Thermodesulfitimonas autotrophica</name>
    <dbReference type="NCBI Taxonomy" id="1894989"/>
    <lineage>
        <taxon>Bacteria</taxon>
        <taxon>Bacillati</taxon>
        <taxon>Bacillota</taxon>
        <taxon>Clostridia</taxon>
        <taxon>Thermoanaerobacterales</taxon>
        <taxon>Thermoanaerobacteraceae</taxon>
        <taxon>Thermodesulfitimonas</taxon>
    </lineage>
</organism>
<proteinExistence type="predicted"/>
<dbReference type="Proteomes" id="UP000282654">
    <property type="component" value="Unassembled WGS sequence"/>
</dbReference>
<gene>
    <name evidence="1" type="ORF">EDD75_0207</name>
</gene>
<protein>
    <submittedName>
        <fullName evidence="1">Uncharacterized protein</fullName>
    </submittedName>
</protein>
<evidence type="ECO:0000313" key="2">
    <source>
        <dbReference type="Proteomes" id="UP000282654"/>
    </source>
</evidence>
<dbReference type="OrthoDB" id="2970764at2"/>
<evidence type="ECO:0000313" key="1">
    <source>
        <dbReference type="EMBL" id="RPF49397.1"/>
    </source>
</evidence>
<dbReference type="AlphaFoldDB" id="A0A3N5AWU4"/>
<comment type="caution">
    <text evidence="1">The sequence shown here is derived from an EMBL/GenBank/DDBJ whole genome shotgun (WGS) entry which is preliminary data.</text>
</comment>
<accession>A0A3N5AWU4</accession>
<keyword evidence="2" id="KW-1185">Reference proteome</keyword>
<dbReference type="EMBL" id="RKRE01000001">
    <property type="protein sequence ID" value="RPF49397.1"/>
    <property type="molecule type" value="Genomic_DNA"/>
</dbReference>
<name>A0A3N5AWU4_9THEO</name>